<name>F0NYG9_WEEVC</name>
<protein>
    <submittedName>
        <fullName evidence="1">Uncharacterized protein</fullName>
    </submittedName>
</protein>
<evidence type="ECO:0000313" key="1">
    <source>
        <dbReference type="EMBL" id="ADX67089.1"/>
    </source>
</evidence>
<dbReference type="Proteomes" id="UP000008641">
    <property type="component" value="Chromosome"/>
</dbReference>
<sequence>MAFRPILPMIEYVLQYDKIVREYCINTERPELMCNGKCYLSEKLEESFATDKENNKKVNPKLNSADGFVLMVEKKEIIILPITQNRKIFFYTIIHYSDSHVRQVWQPPIIV</sequence>
<evidence type="ECO:0000313" key="2">
    <source>
        <dbReference type="Proteomes" id="UP000008641"/>
    </source>
</evidence>
<organism evidence="1 2">
    <name type="scientific">Weeksella virosa (strain ATCC 43766 / DSM 16922 / JCM 21250 / CCUG 30538 / CDC 9751 / IAM 14551 / NBRC 16016 / NCTC 11634 / CL345/78)</name>
    <dbReference type="NCBI Taxonomy" id="865938"/>
    <lineage>
        <taxon>Bacteria</taxon>
        <taxon>Pseudomonadati</taxon>
        <taxon>Bacteroidota</taxon>
        <taxon>Flavobacteriia</taxon>
        <taxon>Flavobacteriales</taxon>
        <taxon>Weeksellaceae</taxon>
        <taxon>Weeksella</taxon>
    </lineage>
</organism>
<dbReference type="STRING" id="865938.Weevi_0369"/>
<keyword evidence="2" id="KW-1185">Reference proteome</keyword>
<dbReference type="HOGENOM" id="CLU_132570_1_0_10"/>
<dbReference type="AlphaFoldDB" id="F0NYG9"/>
<accession>F0NYG9</accession>
<dbReference type="RefSeq" id="WP_013597481.1">
    <property type="nucleotide sequence ID" value="NC_015144.1"/>
</dbReference>
<reference evidence="1 2" key="1">
    <citation type="journal article" date="2011" name="Stand. Genomic Sci.">
        <title>Complete genome sequence of Weeksella virosa type strain (9751).</title>
        <authorList>
            <person name="Lang E."/>
            <person name="Teshima H."/>
            <person name="Lucas S."/>
            <person name="Lapidus A."/>
            <person name="Hammon N."/>
            <person name="Deshpande S."/>
            <person name="Nolan M."/>
            <person name="Cheng J.F."/>
            <person name="Pitluck S."/>
            <person name="Liolios K."/>
            <person name="Pagani I."/>
            <person name="Mikhailova N."/>
            <person name="Ivanova N."/>
            <person name="Mavromatis K."/>
            <person name="Pati A."/>
            <person name="Tapia R."/>
            <person name="Han C."/>
            <person name="Goodwin L."/>
            <person name="Chen A."/>
            <person name="Palaniappan K."/>
            <person name="Land M."/>
            <person name="Hauser L."/>
            <person name="Chang Y.J."/>
            <person name="Jeffries C.D."/>
            <person name="Brambilla E.M."/>
            <person name="Kopitz M."/>
            <person name="Rohde M."/>
            <person name="Goker M."/>
            <person name="Tindall B.J."/>
            <person name="Detter J.C."/>
            <person name="Woyke T."/>
            <person name="Bristow J."/>
            <person name="Eisen J.A."/>
            <person name="Markowitz V."/>
            <person name="Hugenholtz P."/>
            <person name="Klenk H.P."/>
            <person name="Kyrpides N.C."/>
        </authorList>
    </citation>
    <scope>NUCLEOTIDE SEQUENCE [LARGE SCALE GENOMIC DNA]</scope>
    <source>
        <strain evidence="2">ATCC 43766 / DSM 16922 / JCM 21250 / NBRC 16016 / NCTC 11634 / CL345/78</strain>
    </source>
</reference>
<reference evidence="2" key="2">
    <citation type="journal article" date="2011" name="Stand. Genomic Sci.">
        <title>Complete genome sequence of Weeksella virosa type strain (9751T).</title>
        <authorList>
            <person name="Lang E."/>
            <person name="Teshima H."/>
            <person name="Lucas S."/>
            <person name="Lapidus A."/>
            <person name="Hammon N."/>
            <person name="Deshpande S."/>
            <person name="Nolan M."/>
            <person name="Cheng J."/>
            <person name="Pitluck S."/>
            <person name="Liolios K."/>
            <person name="Pagani I."/>
            <person name="Mikhailova N."/>
            <person name="Ivanova N."/>
            <person name="Mavromatis K."/>
            <person name="Pati A."/>
            <person name="Tapia R."/>
            <person name="Han C."/>
            <person name="Goodwin L."/>
            <person name="Chen A."/>
            <person name="Palaniappan K."/>
            <person name="Land M."/>
            <person name="Hauser L."/>
            <person name="Chang Y."/>
            <person name="Jeffries C."/>
            <person name="Brambilla E."/>
            <person name="Kopitz M."/>
            <person name="Rohde M."/>
            <person name="Goker M."/>
            <person name="Tindall B."/>
            <person name="Detter J."/>
            <person name="Woyke T."/>
            <person name="Bristow J."/>
            <person name="Eisen J."/>
            <person name="Markowitz V."/>
            <person name="Hugenholtz P."/>
            <person name="Klenk H."/>
            <person name="Kyrpides N."/>
        </authorList>
    </citation>
    <scope>NUCLEOTIDE SEQUENCE [LARGE SCALE GENOMIC DNA]</scope>
    <source>
        <strain evidence="2">ATCC 43766 / DSM 16922 / JCM 21250 / NBRC 16016 / NCTC 11634 / CL345/78</strain>
    </source>
</reference>
<gene>
    <name evidence="1" type="ordered locus">Weevi_0369</name>
</gene>
<dbReference type="EMBL" id="CP002455">
    <property type="protein sequence ID" value="ADX67089.1"/>
    <property type="molecule type" value="Genomic_DNA"/>
</dbReference>
<proteinExistence type="predicted"/>
<dbReference type="KEGG" id="wvi:Weevi_0369"/>